<accession>A0ACC2S626</accession>
<comment type="caution">
    <text evidence="1">The sequence shown here is derived from an EMBL/GenBank/DDBJ whole genome shotgun (WGS) entry which is preliminary data.</text>
</comment>
<organism evidence="1 2">
    <name type="scientific">Entomophthora muscae</name>
    <dbReference type="NCBI Taxonomy" id="34485"/>
    <lineage>
        <taxon>Eukaryota</taxon>
        <taxon>Fungi</taxon>
        <taxon>Fungi incertae sedis</taxon>
        <taxon>Zoopagomycota</taxon>
        <taxon>Entomophthoromycotina</taxon>
        <taxon>Entomophthoromycetes</taxon>
        <taxon>Entomophthorales</taxon>
        <taxon>Entomophthoraceae</taxon>
        <taxon>Entomophthora</taxon>
    </lineage>
</organism>
<evidence type="ECO:0000313" key="2">
    <source>
        <dbReference type="Proteomes" id="UP001165960"/>
    </source>
</evidence>
<sequence>MVALPSPVSLDSRIQESGTSYSSTRTAAFRQRYRSPVTYWPGTNIPIYNMVNGL</sequence>
<dbReference type="Proteomes" id="UP001165960">
    <property type="component" value="Unassembled WGS sequence"/>
</dbReference>
<proteinExistence type="predicted"/>
<reference evidence="1" key="1">
    <citation type="submission" date="2022-04" db="EMBL/GenBank/DDBJ databases">
        <title>Genome of the entomopathogenic fungus Entomophthora muscae.</title>
        <authorList>
            <person name="Elya C."/>
            <person name="Lovett B.R."/>
            <person name="Lee E."/>
            <person name="Macias A.M."/>
            <person name="Hajek A.E."/>
            <person name="De Bivort B.L."/>
            <person name="Kasson M.T."/>
            <person name="De Fine Licht H.H."/>
            <person name="Stajich J.E."/>
        </authorList>
    </citation>
    <scope>NUCLEOTIDE SEQUENCE</scope>
    <source>
        <strain evidence="1">Berkeley</strain>
    </source>
</reference>
<gene>
    <name evidence="1" type="ORF">DSO57_1019434</name>
</gene>
<keyword evidence="2" id="KW-1185">Reference proteome</keyword>
<protein>
    <submittedName>
        <fullName evidence="1">Uncharacterized protein</fullName>
    </submittedName>
</protein>
<dbReference type="EMBL" id="QTSX02005767">
    <property type="protein sequence ID" value="KAJ9057785.1"/>
    <property type="molecule type" value="Genomic_DNA"/>
</dbReference>
<name>A0ACC2S626_9FUNG</name>
<evidence type="ECO:0000313" key="1">
    <source>
        <dbReference type="EMBL" id="KAJ9057785.1"/>
    </source>
</evidence>